<organism evidence="2 3">
    <name type="scientific">Enterococcus hulanensis</name>
    <dbReference type="NCBI Taxonomy" id="2559929"/>
    <lineage>
        <taxon>Bacteria</taxon>
        <taxon>Bacillati</taxon>
        <taxon>Bacillota</taxon>
        <taxon>Bacilli</taxon>
        <taxon>Lactobacillales</taxon>
        <taxon>Enterococcaceae</taxon>
        <taxon>Enterococcus</taxon>
    </lineage>
</organism>
<name>A0ABU3F167_9ENTE</name>
<keyword evidence="1" id="KW-1133">Transmembrane helix</keyword>
<reference evidence="2 3" key="1">
    <citation type="submission" date="2023-03" db="EMBL/GenBank/DDBJ databases">
        <authorList>
            <person name="Shen W."/>
            <person name="Cai J."/>
        </authorList>
    </citation>
    <scope>NUCLEOTIDE SEQUENCE [LARGE SCALE GENOMIC DNA]</scope>
    <source>
        <strain evidence="2 3">D6-4</strain>
    </source>
</reference>
<comment type="caution">
    <text evidence="2">The sequence shown here is derived from an EMBL/GenBank/DDBJ whole genome shotgun (WGS) entry which is preliminary data.</text>
</comment>
<protein>
    <recommendedName>
        <fullName evidence="4">DUF3021 domain-containing protein</fullName>
    </recommendedName>
</protein>
<proteinExistence type="predicted"/>
<dbReference type="RefSeq" id="WP_088934440.1">
    <property type="nucleotide sequence ID" value="NZ_JAFLVW010000028.1"/>
</dbReference>
<feature type="transmembrane region" description="Helical" evidence="1">
    <location>
        <begin position="63"/>
        <end position="88"/>
    </location>
</feature>
<evidence type="ECO:0008006" key="4">
    <source>
        <dbReference type="Google" id="ProtNLM"/>
    </source>
</evidence>
<keyword evidence="1" id="KW-0472">Membrane</keyword>
<gene>
    <name evidence="2" type="ORF">P7D85_13930</name>
</gene>
<accession>A0ABU3F167</accession>
<evidence type="ECO:0000313" key="3">
    <source>
        <dbReference type="Proteomes" id="UP001252875"/>
    </source>
</evidence>
<dbReference type="Proteomes" id="UP001252875">
    <property type="component" value="Unassembled WGS sequence"/>
</dbReference>
<feature type="transmembrane region" description="Helical" evidence="1">
    <location>
        <begin position="12"/>
        <end position="30"/>
    </location>
</feature>
<evidence type="ECO:0000313" key="2">
    <source>
        <dbReference type="EMBL" id="MDT2600880.1"/>
    </source>
</evidence>
<dbReference type="EMBL" id="JARPYI010000008">
    <property type="protein sequence ID" value="MDT2600880.1"/>
    <property type="molecule type" value="Genomic_DNA"/>
</dbReference>
<evidence type="ECO:0000256" key="1">
    <source>
        <dbReference type="SAM" id="Phobius"/>
    </source>
</evidence>
<feature type="transmembrane region" description="Helical" evidence="1">
    <location>
        <begin position="36"/>
        <end position="56"/>
    </location>
</feature>
<feature type="transmembrane region" description="Helical" evidence="1">
    <location>
        <begin position="94"/>
        <end position="117"/>
    </location>
</feature>
<keyword evidence="1" id="KW-0812">Transmembrane</keyword>
<keyword evidence="3" id="KW-1185">Reference proteome</keyword>
<sequence>MNKWVVIRELSMIFSFILTLSIMFALFTGAELTNDSVFSLLIFSLASAIGCSIFYIDPLVDFLGIFWIQAVYLGILFSIFIACNQLFIWNVPPMIMAGAFAVMTAGFFIGRTILFSYSVKMTEQMNRQLKKKFQKEDHK</sequence>